<protein>
    <submittedName>
        <fullName evidence="2">Uncharacterized protein</fullName>
    </submittedName>
</protein>
<feature type="compositionally biased region" description="Basic and acidic residues" evidence="1">
    <location>
        <begin position="20"/>
        <end position="40"/>
    </location>
</feature>
<name>A0A7S3MJP0_9STRA</name>
<sequence length="177" mass="20306">MSDPASVPILHGFERDDVMHDYDIPSDHEDHHMTDNDGQPKKSKKQCPDLDVYTKWAMVVRVIQETNRATKRLKTGSLDILTAEFGVSKRTVQRVYTEYTSQIEQGILVPDMTSKKPDRCGADSKLTPEVAENIRNLRNKIKGKVTARGMADAYEAEYGYKMPYMTLYRYDRKLNGK</sequence>
<gene>
    <name evidence="2" type="ORF">SELO1098_LOCUS32472</name>
</gene>
<evidence type="ECO:0000256" key="1">
    <source>
        <dbReference type="SAM" id="MobiDB-lite"/>
    </source>
</evidence>
<evidence type="ECO:0000313" key="2">
    <source>
        <dbReference type="EMBL" id="CAE0303614.1"/>
    </source>
</evidence>
<dbReference type="EMBL" id="HBIC01063280">
    <property type="protein sequence ID" value="CAE0303614.1"/>
    <property type="molecule type" value="Transcribed_RNA"/>
</dbReference>
<feature type="region of interest" description="Disordered" evidence="1">
    <location>
        <begin position="20"/>
        <end position="46"/>
    </location>
</feature>
<proteinExistence type="predicted"/>
<accession>A0A7S3MJP0</accession>
<reference evidence="2" key="1">
    <citation type="submission" date="2021-01" db="EMBL/GenBank/DDBJ databases">
        <authorList>
            <person name="Corre E."/>
            <person name="Pelletier E."/>
            <person name="Niang G."/>
            <person name="Scheremetjew M."/>
            <person name="Finn R."/>
            <person name="Kale V."/>
            <person name="Holt S."/>
            <person name="Cochrane G."/>
            <person name="Meng A."/>
            <person name="Brown T."/>
            <person name="Cohen L."/>
        </authorList>
    </citation>
    <scope>NUCLEOTIDE SEQUENCE</scope>
    <source>
        <strain evidence="2">CCAP 955/1</strain>
    </source>
</reference>
<organism evidence="2">
    <name type="scientific">Spumella elongata</name>
    <dbReference type="NCBI Taxonomy" id="89044"/>
    <lineage>
        <taxon>Eukaryota</taxon>
        <taxon>Sar</taxon>
        <taxon>Stramenopiles</taxon>
        <taxon>Ochrophyta</taxon>
        <taxon>Chrysophyceae</taxon>
        <taxon>Chromulinales</taxon>
        <taxon>Chromulinaceae</taxon>
        <taxon>Spumella</taxon>
    </lineage>
</organism>
<dbReference type="AlphaFoldDB" id="A0A7S3MJP0"/>